<feature type="transmembrane region" description="Helical" evidence="1">
    <location>
        <begin position="357"/>
        <end position="377"/>
    </location>
</feature>
<name>A0A7V3ZZK7_UNCW3</name>
<gene>
    <name evidence="2" type="ORF">ENU66_08340</name>
</gene>
<keyword evidence="1" id="KW-0812">Transmembrane</keyword>
<protein>
    <submittedName>
        <fullName evidence="2">Efflux RND transporter permease subunit</fullName>
    </submittedName>
</protein>
<dbReference type="PANTHER" id="PTHR32063:SF0">
    <property type="entry name" value="SWARMING MOTILITY PROTEIN SWRC"/>
    <property type="match status" value="1"/>
</dbReference>
<dbReference type="Gene3D" id="1.20.1640.10">
    <property type="entry name" value="Multidrug efflux transporter AcrB transmembrane domain"/>
    <property type="match status" value="2"/>
</dbReference>
<dbReference type="Gene3D" id="3.30.2090.10">
    <property type="entry name" value="Multidrug efflux transporter AcrB TolC docking domain, DN and DC subdomains"/>
    <property type="match status" value="2"/>
</dbReference>
<keyword evidence="1" id="KW-1133">Transmembrane helix</keyword>
<dbReference type="SUPFAM" id="SSF82693">
    <property type="entry name" value="Multidrug efflux transporter AcrB pore domain, PN1, PN2, PC1 and PC2 subdomains"/>
    <property type="match status" value="3"/>
</dbReference>
<feature type="transmembrane region" description="Helical" evidence="1">
    <location>
        <begin position="880"/>
        <end position="899"/>
    </location>
</feature>
<dbReference type="AlphaFoldDB" id="A0A7V3ZZK7"/>
<dbReference type="Gene3D" id="3.30.70.1320">
    <property type="entry name" value="Multidrug efflux transporter AcrB pore domain like"/>
    <property type="match status" value="1"/>
</dbReference>
<feature type="transmembrane region" description="Helical" evidence="1">
    <location>
        <begin position="461"/>
        <end position="487"/>
    </location>
</feature>
<reference evidence="2" key="1">
    <citation type="journal article" date="2020" name="mSystems">
        <title>Genome- and Community-Level Interaction Insights into Carbon Utilization and Element Cycling Functions of Hydrothermarchaeota in Hydrothermal Sediment.</title>
        <authorList>
            <person name="Zhou Z."/>
            <person name="Liu Y."/>
            <person name="Xu W."/>
            <person name="Pan J."/>
            <person name="Luo Z.H."/>
            <person name="Li M."/>
        </authorList>
    </citation>
    <scope>NUCLEOTIDE SEQUENCE [LARGE SCALE GENOMIC DNA]</scope>
    <source>
        <strain evidence="2">SpSt-69</strain>
    </source>
</reference>
<dbReference type="GO" id="GO:0042910">
    <property type="term" value="F:xenobiotic transmembrane transporter activity"/>
    <property type="evidence" value="ECO:0007669"/>
    <property type="project" value="TreeGrafter"/>
</dbReference>
<dbReference type="SUPFAM" id="SSF82866">
    <property type="entry name" value="Multidrug efflux transporter AcrB transmembrane domain"/>
    <property type="match status" value="2"/>
</dbReference>
<feature type="transmembrane region" description="Helical" evidence="1">
    <location>
        <begin position="384"/>
        <end position="408"/>
    </location>
</feature>
<evidence type="ECO:0000313" key="2">
    <source>
        <dbReference type="EMBL" id="HGL18320.1"/>
    </source>
</evidence>
<evidence type="ECO:0000256" key="1">
    <source>
        <dbReference type="SAM" id="Phobius"/>
    </source>
</evidence>
<dbReference type="SUPFAM" id="SSF82714">
    <property type="entry name" value="Multidrug efflux transporter AcrB TolC docking domain, DN and DC subdomains"/>
    <property type="match status" value="2"/>
</dbReference>
<feature type="transmembrane region" description="Helical" evidence="1">
    <location>
        <begin position="985"/>
        <end position="1011"/>
    </location>
</feature>
<feature type="transmembrane region" description="Helical" evidence="1">
    <location>
        <begin position="428"/>
        <end position="449"/>
    </location>
</feature>
<proteinExistence type="predicted"/>
<dbReference type="PRINTS" id="PR00702">
    <property type="entry name" value="ACRIFLAVINRP"/>
</dbReference>
<dbReference type="InterPro" id="IPR027463">
    <property type="entry name" value="AcrB_DN_DC_subdom"/>
</dbReference>
<organism evidence="2">
    <name type="scientific">candidate division WOR-3 bacterium</name>
    <dbReference type="NCBI Taxonomy" id="2052148"/>
    <lineage>
        <taxon>Bacteria</taxon>
        <taxon>Bacteria division WOR-3</taxon>
    </lineage>
</organism>
<dbReference type="GO" id="GO:0005886">
    <property type="term" value="C:plasma membrane"/>
    <property type="evidence" value="ECO:0007669"/>
    <property type="project" value="TreeGrafter"/>
</dbReference>
<dbReference type="InterPro" id="IPR001036">
    <property type="entry name" value="Acrflvin-R"/>
</dbReference>
<dbReference type="EMBL" id="DTDJ01000050">
    <property type="protein sequence ID" value="HGL18320.1"/>
    <property type="molecule type" value="Genomic_DNA"/>
</dbReference>
<comment type="caution">
    <text evidence="2">The sequence shown here is derived from an EMBL/GenBank/DDBJ whole genome shotgun (WGS) entry which is preliminary data.</text>
</comment>
<feature type="transmembrane region" description="Helical" evidence="1">
    <location>
        <begin position="522"/>
        <end position="542"/>
    </location>
</feature>
<feature type="transmembrane region" description="Helical" evidence="1">
    <location>
        <begin position="12"/>
        <end position="32"/>
    </location>
</feature>
<dbReference type="Gene3D" id="3.30.70.1430">
    <property type="entry name" value="Multidrug efflux transporter AcrB pore domain"/>
    <property type="match status" value="2"/>
</dbReference>
<feature type="transmembrane region" description="Helical" evidence="1">
    <location>
        <begin position="855"/>
        <end position="874"/>
    </location>
</feature>
<keyword evidence="1" id="KW-0472">Membrane</keyword>
<feature type="transmembrane region" description="Helical" evidence="1">
    <location>
        <begin position="911"/>
        <end position="931"/>
    </location>
</feature>
<sequence length="1017" mass="112806">MIKFSVKHPVTILMFIGVLLVLGVVSLSRMGLDLLPQLTYPAVTVVTRYENVAPEDIEQLITKPIESVVSTVSGVKKVTSQSIEGVSVVIVEFEWGTNLDFAAQEVRDKIGLIERYLPADVQKPIVFKFDASMMPVARYIVTSDRYSLTQLKKLLEDDIKPFLERVEGVATVDVMGGREIEYWVEVDIPKLLEGGVSFNQISQMLQLNNFNFPSGKVDVRHKTLLIRTVGEYSSIRDLENQVVGFRKNGLPVFLKDVAKIYVTESERLGFAKSFKDEAVMVSVYKRSGANTVQVVRRVDKAVARISQWYKDVKLQKGFDQARFITKSASETINTGIIGAILAAIMIFLFLIDLRPTLVISLAIPLSVIISFTVLYFLGYSLNMMTLAGIALGVGMLVDAAVVVVENIFRHEEQGEERYIAAINGAEEVWTAISASTLTNIVVFLPLIYIGGMIGQFTKPMAITVAVTLLASLLVAVTIIPVMTSSYITQAVALKEMRKRYWFTPLRDFYHRLLTQFVLPKRGIVLILTIVLFIVSIPILKFIDREFMPSMDMGTAIISVELPPATSLQETEHYVDQLIDIAEEYPEVERVMAIGGLSSGMIFGTSQGSNTATLMIRLVDAAKRKKSSMQVANEILQKAPIYEGATVKSMDLVNTLFFGGAGKPVEVSLYGNDLEELLSLANRVADEIGKIKGISGIELSFKKAKPELRINILRDKAAYFGLTPIQIQRELQIAFQGVTTTKLRLRGKDYDLVLKADTTYLKENVEKLYYFPIITPMGAVIPLKEIAEFSYDFGAVQIDRENQSRVIKVLADIRGRKKSEVFSEIRDRLFKLSLPEGYSLQIKGELEQVQDMIKNLGISIFAAILLVYMILAAQLESLKDPIIIMLTIPLAFVGIIWALFITGTTISVPSMVGALILVGVVVNQAIVMLTFYKELREKGVGPLEAVIEGSVTRLRPVLITNLTTIFGLIPMALSGHTEGGALRQPLAVSMIGGLVTSTIMTFLVVPVIYTYFEKIKTK</sequence>
<accession>A0A7V3ZZK7</accession>
<feature type="transmembrane region" description="Helical" evidence="1">
    <location>
        <begin position="332"/>
        <end position="351"/>
    </location>
</feature>
<dbReference type="Gene3D" id="3.30.70.1440">
    <property type="entry name" value="Multidrug efflux transporter AcrB pore domain"/>
    <property type="match status" value="1"/>
</dbReference>
<dbReference type="PANTHER" id="PTHR32063">
    <property type="match status" value="1"/>
</dbReference>
<dbReference type="Pfam" id="PF00873">
    <property type="entry name" value="ACR_tran"/>
    <property type="match status" value="1"/>
</dbReference>